<keyword evidence="11" id="KW-0234">DNA repair</keyword>
<evidence type="ECO:0000256" key="8">
    <source>
        <dbReference type="ARBA" id="ARBA00022801"/>
    </source>
</evidence>
<dbReference type="SMART" id="SM00987">
    <property type="entry name" value="UreE_C"/>
    <property type="match status" value="1"/>
</dbReference>
<keyword evidence="8" id="KW-0378">Hydrolase</keyword>
<dbReference type="Pfam" id="PF03167">
    <property type="entry name" value="UDG"/>
    <property type="match status" value="1"/>
</dbReference>
<dbReference type="InterPro" id="IPR005122">
    <property type="entry name" value="Uracil-DNA_glycosylase-like"/>
</dbReference>
<evidence type="ECO:0000313" key="14">
    <source>
        <dbReference type="EMBL" id="OUN88602.1"/>
    </source>
</evidence>
<keyword evidence="6" id="KW-0479">Metal-binding</keyword>
<evidence type="ECO:0000256" key="5">
    <source>
        <dbReference type="ARBA" id="ARBA00022485"/>
    </source>
</evidence>
<dbReference type="AlphaFoldDB" id="A0A1Y3XSU3"/>
<dbReference type="Proteomes" id="UP000195781">
    <property type="component" value="Unassembled WGS sequence"/>
</dbReference>
<evidence type="ECO:0000256" key="2">
    <source>
        <dbReference type="ARBA" id="ARBA00006521"/>
    </source>
</evidence>
<comment type="similarity">
    <text evidence="2">Belongs to the uracil-DNA glycosylase (UDG) superfamily. Type 4 (UDGa) family.</text>
</comment>
<dbReference type="Gene3D" id="3.40.470.10">
    <property type="entry name" value="Uracil-DNA glycosylase-like domain"/>
    <property type="match status" value="1"/>
</dbReference>
<gene>
    <name evidence="14" type="ORF">B5G02_05975</name>
</gene>
<evidence type="ECO:0000256" key="6">
    <source>
        <dbReference type="ARBA" id="ARBA00022723"/>
    </source>
</evidence>
<dbReference type="InterPro" id="IPR036895">
    <property type="entry name" value="Uracil-DNA_glycosylase-like_sf"/>
</dbReference>
<dbReference type="GO" id="GO:0051539">
    <property type="term" value="F:4 iron, 4 sulfur cluster binding"/>
    <property type="evidence" value="ECO:0007669"/>
    <property type="project" value="UniProtKB-KW"/>
</dbReference>
<dbReference type="InterPro" id="IPR005273">
    <property type="entry name" value="Ura-DNA_glyco_family4"/>
</dbReference>
<evidence type="ECO:0000256" key="4">
    <source>
        <dbReference type="ARBA" id="ARBA00019403"/>
    </source>
</evidence>
<dbReference type="InterPro" id="IPR051536">
    <property type="entry name" value="UDG_Type-4/5"/>
</dbReference>
<evidence type="ECO:0000256" key="3">
    <source>
        <dbReference type="ARBA" id="ARBA00012030"/>
    </source>
</evidence>
<dbReference type="PANTHER" id="PTHR33693:SF1">
    <property type="entry name" value="TYPE-4 URACIL-DNA GLYCOSYLASE"/>
    <property type="match status" value="1"/>
</dbReference>
<keyword evidence="15" id="KW-1185">Reference proteome</keyword>
<dbReference type="NCBIfam" id="TIGR00758">
    <property type="entry name" value="UDG_fam4"/>
    <property type="match status" value="1"/>
</dbReference>
<name>A0A1Y3XSU3_9ACTN</name>
<feature type="domain" description="Uracil-DNA glycosylase-like" evidence="13">
    <location>
        <begin position="43"/>
        <end position="195"/>
    </location>
</feature>
<organism evidence="14 15">
    <name type="scientific">[Collinsella] massiliensis</name>
    <dbReference type="NCBI Taxonomy" id="1232426"/>
    <lineage>
        <taxon>Bacteria</taxon>
        <taxon>Bacillati</taxon>
        <taxon>Actinomycetota</taxon>
        <taxon>Coriobacteriia</taxon>
        <taxon>Coriobacteriales</taxon>
        <taxon>Coriobacteriaceae</taxon>
        <taxon>Enorma</taxon>
    </lineage>
</organism>
<dbReference type="EMBL" id="NFIE01000011">
    <property type="protein sequence ID" value="OUN88602.1"/>
    <property type="molecule type" value="Genomic_DNA"/>
</dbReference>
<dbReference type="PANTHER" id="PTHR33693">
    <property type="entry name" value="TYPE-5 URACIL-DNA GLYCOSYLASE"/>
    <property type="match status" value="1"/>
</dbReference>
<proteinExistence type="inferred from homology"/>
<dbReference type="SUPFAM" id="SSF52141">
    <property type="entry name" value="Uracil-DNA glycosylase-like"/>
    <property type="match status" value="1"/>
</dbReference>
<keyword evidence="5" id="KW-0004">4Fe-4S</keyword>
<evidence type="ECO:0000256" key="7">
    <source>
        <dbReference type="ARBA" id="ARBA00022763"/>
    </source>
</evidence>
<keyword evidence="9" id="KW-0408">Iron</keyword>
<keyword evidence="10" id="KW-0411">Iron-sulfur</keyword>
<keyword evidence="7" id="KW-0227">DNA damage</keyword>
<dbReference type="EC" id="3.2.2.27" evidence="3"/>
<accession>A0A1Y3XSU3</accession>
<evidence type="ECO:0000256" key="1">
    <source>
        <dbReference type="ARBA" id="ARBA00001400"/>
    </source>
</evidence>
<evidence type="ECO:0000313" key="15">
    <source>
        <dbReference type="Proteomes" id="UP000195781"/>
    </source>
</evidence>
<evidence type="ECO:0000259" key="13">
    <source>
        <dbReference type="SMART" id="SM00986"/>
    </source>
</evidence>
<comment type="caution">
    <text evidence="14">The sequence shown here is derived from an EMBL/GenBank/DDBJ whole genome shotgun (WGS) entry which is preliminary data.</text>
</comment>
<evidence type="ECO:0000256" key="12">
    <source>
        <dbReference type="SAM" id="MobiDB-lite"/>
    </source>
</evidence>
<feature type="compositionally biased region" description="Low complexity" evidence="12">
    <location>
        <begin position="202"/>
        <end position="211"/>
    </location>
</feature>
<evidence type="ECO:0000256" key="10">
    <source>
        <dbReference type="ARBA" id="ARBA00023014"/>
    </source>
</evidence>
<dbReference type="SMART" id="SM00986">
    <property type="entry name" value="UDG"/>
    <property type="match status" value="1"/>
</dbReference>
<evidence type="ECO:0000256" key="9">
    <source>
        <dbReference type="ARBA" id="ARBA00023004"/>
    </source>
</evidence>
<dbReference type="GO" id="GO:0006281">
    <property type="term" value="P:DNA repair"/>
    <property type="evidence" value="ECO:0007669"/>
    <property type="project" value="UniProtKB-KW"/>
</dbReference>
<sequence>MGIMHIPGHTHQKPREVSLEEIRAVMGDCRLCELCQTRTNIVFGVGNPHARVMFVGEAPGRNEDLQGEPFVGRAGENLNAILSLAGLTREEIYIANVLKCRPPGNRDPKPDEVLACSPFLREQIRSIWPDVIVTLGNPATHFVLKTETGITRLRGRFHQTGHFTVMPTFHPAAALRNPAWQELLEADFRMLGDWLARHPAGAEAAAQGDAASPVTSPADSPLPSIEEPR</sequence>
<comment type="catalytic activity">
    <reaction evidence="1">
        <text>Hydrolyzes single-stranded DNA or mismatched double-stranded DNA and polynucleotides, releasing free uracil.</text>
        <dbReference type="EC" id="3.2.2.27"/>
    </reaction>
</comment>
<reference evidence="15" key="1">
    <citation type="submission" date="2017-04" db="EMBL/GenBank/DDBJ databases">
        <title>Function of individual gut microbiota members based on whole genome sequencing of pure cultures obtained from chicken caecum.</title>
        <authorList>
            <person name="Medvecky M."/>
            <person name="Cejkova D."/>
            <person name="Polansky O."/>
            <person name="Karasova D."/>
            <person name="Kubasova T."/>
            <person name="Cizek A."/>
            <person name="Rychlik I."/>
        </authorList>
    </citation>
    <scope>NUCLEOTIDE SEQUENCE [LARGE SCALE GENOMIC DNA]</scope>
    <source>
        <strain evidence="15">An5</strain>
    </source>
</reference>
<feature type="region of interest" description="Disordered" evidence="12">
    <location>
        <begin position="202"/>
        <end position="229"/>
    </location>
</feature>
<dbReference type="OrthoDB" id="5290748at2"/>
<dbReference type="RefSeq" id="WP_094335564.1">
    <property type="nucleotide sequence ID" value="NZ_NFIE01000011.1"/>
</dbReference>
<dbReference type="CDD" id="cd10030">
    <property type="entry name" value="UDG-F4_TTUDGA_SPO1dp_like"/>
    <property type="match status" value="1"/>
</dbReference>
<dbReference type="GO" id="GO:0046872">
    <property type="term" value="F:metal ion binding"/>
    <property type="evidence" value="ECO:0007669"/>
    <property type="project" value="UniProtKB-KW"/>
</dbReference>
<protein>
    <recommendedName>
        <fullName evidence="4">Type-4 uracil-DNA glycosylase</fullName>
        <ecNumber evidence="3">3.2.2.27</ecNumber>
    </recommendedName>
</protein>
<dbReference type="GO" id="GO:0004844">
    <property type="term" value="F:uracil DNA N-glycosylase activity"/>
    <property type="evidence" value="ECO:0007669"/>
    <property type="project" value="UniProtKB-EC"/>
</dbReference>
<evidence type="ECO:0000256" key="11">
    <source>
        <dbReference type="ARBA" id="ARBA00023204"/>
    </source>
</evidence>